<accession>A0ACB9FZP1</accession>
<sequence length="124" mass="14034">MASKSLSCPSSSSFTPTQSWTYEVFLSFRGEDTGQTFVDHLYTALDQKGIYAFKDDRMITPGKQSPISPELLQALKESRSDGAKGVTSVYHVDPSDVRRQKREFATAFEQHEEKFKGEMDRVNN</sequence>
<evidence type="ECO:0000313" key="2">
    <source>
        <dbReference type="Proteomes" id="UP001056120"/>
    </source>
</evidence>
<evidence type="ECO:0000313" key="1">
    <source>
        <dbReference type="EMBL" id="KAI3776436.1"/>
    </source>
</evidence>
<reference evidence="1 2" key="2">
    <citation type="journal article" date="2022" name="Mol. Ecol. Resour.">
        <title>The genomes of chicory, endive, great burdock and yacon provide insights into Asteraceae paleo-polyploidization history and plant inulin production.</title>
        <authorList>
            <person name="Fan W."/>
            <person name="Wang S."/>
            <person name="Wang H."/>
            <person name="Wang A."/>
            <person name="Jiang F."/>
            <person name="Liu H."/>
            <person name="Zhao H."/>
            <person name="Xu D."/>
            <person name="Zhang Y."/>
        </authorList>
    </citation>
    <scope>NUCLEOTIDE SEQUENCE [LARGE SCALE GENOMIC DNA]</scope>
    <source>
        <strain evidence="2">cv. Yunnan</strain>
        <tissue evidence="1">Leaves</tissue>
    </source>
</reference>
<proteinExistence type="predicted"/>
<reference evidence="2" key="1">
    <citation type="journal article" date="2022" name="Mol. Ecol. Resour.">
        <title>The genomes of chicory, endive, great burdock and yacon provide insights into Asteraceae palaeo-polyploidization history and plant inulin production.</title>
        <authorList>
            <person name="Fan W."/>
            <person name="Wang S."/>
            <person name="Wang H."/>
            <person name="Wang A."/>
            <person name="Jiang F."/>
            <person name="Liu H."/>
            <person name="Zhao H."/>
            <person name="Xu D."/>
            <person name="Zhang Y."/>
        </authorList>
    </citation>
    <scope>NUCLEOTIDE SEQUENCE [LARGE SCALE GENOMIC DNA]</scope>
    <source>
        <strain evidence="2">cv. Yunnan</strain>
    </source>
</reference>
<comment type="caution">
    <text evidence="1">The sequence shown here is derived from an EMBL/GenBank/DDBJ whole genome shotgun (WGS) entry which is preliminary data.</text>
</comment>
<name>A0ACB9FZP1_9ASTR</name>
<gene>
    <name evidence="1" type="ORF">L1987_46218</name>
</gene>
<organism evidence="1 2">
    <name type="scientific">Smallanthus sonchifolius</name>
    <dbReference type="NCBI Taxonomy" id="185202"/>
    <lineage>
        <taxon>Eukaryota</taxon>
        <taxon>Viridiplantae</taxon>
        <taxon>Streptophyta</taxon>
        <taxon>Embryophyta</taxon>
        <taxon>Tracheophyta</taxon>
        <taxon>Spermatophyta</taxon>
        <taxon>Magnoliopsida</taxon>
        <taxon>eudicotyledons</taxon>
        <taxon>Gunneridae</taxon>
        <taxon>Pentapetalae</taxon>
        <taxon>asterids</taxon>
        <taxon>campanulids</taxon>
        <taxon>Asterales</taxon>
        <taxon>Asteraceae</taxon>
        <taxon>Asteroideae</taxon>
        <taxon>Heliantheae alliance</taxon>
        <taxon>Millerieae</taxon>
        <taxon>Smallanthus</taxon>
    </lineage>
</organism>
<dbReference type="Proteomes" id="UP001056120">
    <property type="component" value="Linkage Group LG15"/>
</dbReference>
<protein>
    <submittedName>
        <fullName evidence="1">Uncharacterized protein</fullName>
    </submittedName>
</protein>
<keyword evidence="2" id="KW-1185">Reference proteome</keyword>
<dbReference type="EMBL" id="CM042032">
    <property type="protein sequence ID" value="KAI3776436.1"/>
    <property type="molecule type" value="Genomic_DNA"/>
</dbReference>